<evidence type="ECO:0000259" key="5">
    <source>
        <dbReference type="PROSITE" id="PS50932"/>
    </source>
</evidence>
<dbReference type="GO" id="GO:0000976">
    <property type="term" value="F:transcription cis-regulatory region binding"/>
    <property type="evidence" value="ECO:0007669"/>
    <property type="project" value="TreeGrafter"/>
</dbReference>
<evidence type="ECO:0000256" key="4">
    <source>
        <dbReference type="ARBA" id="ARBA00023163"/>
    </source>
</evidence>
<sequence length="327" mass="36077">MMVVKLTDVAKLAGVSPTTVSRVINNYGYLSQKTIDKVHQAMEELNYQPNGLARSLQGKSTQLIGLVFPSVSHPFFGELIETLERKLFVQGYKVILCDSEKDPEKERAYLRMLAANKVDGVITGSHNLAINEYENVSLPIVSFDRFLAPGIPIVSSQNFQGGQKATEALFASGAQKIAIITGANNTGAPSDYRLAGYKQTMEKYGAEKTILQIDNGTSTTLKNLEIERLLQNKTVDGIFCTDDLTAITVMNIAQKLKISIPEELKVIGYDGTKLIKRIAPQLSTIVQPIDEMCDVMIDLLLRRMMDPDVALEENYPIPIQLSLSESC</sequence>
<dbReference type="HOGENOM" id="CLU_037628_6_0_9"/>
<evidence type="ECO:0000256" key="2">
    <source>
        <dbReference type="ARBA" id="ARBA00023015"/>
    </source>
</evidence>
<dbReference type="PANTHER" id="PTHR30146:SF95">
    <property type="entry name" value="RIBOSE OPERON REPRESSOR"/>
    <property type="match status" value="1"/>
</dbReference>
<evidence type="ECO:0000256" key="3">
    <source>
        <dbReference type="ARBA" id="ARBA00023125"/>
    </source>
</evidence>
<dbReference type="SUPFAM" id="SSF47413">
    <property type="entry name" value="lambda repressor-like DNA-binding domains"/>
    <property type="match status" value="1"/>
</dbReference>
<dbReference type="Pfam" id="PF00532">
    <property type="entry name" value="Peripla_BP_1"/>
    <property type="match status" value="1"/>
</dbReference>
<reference evidence="7 8" key="1">
    <citation type="submission" date="2013-02" db="EMBL/GenBank/DDBJ databases">
        <title>The Genome Sequence of Enterococcus faecalis ATCC_6055.</title>
        <authorList>
            <consortium name="The Broad Institute Genome Sequencing Platform"/>
            <consortium name="The Broad Institute Genome Sequencing Center for Infectious Disease"/>
            <person name="Earl A.M."/>
            <person name="Gilmore M.S."/>
            <person name="Lebreton F."/>
            <person name="Walker B."/>
            <person name="Young S.K."/>
            <person name="Zeng Q."/>
            <person name="Gargeya S."/>
            <person name="Fitzgerald M."/>
            <person name="Haas B."/>
            <person name="Abouelleil A."/>
            <person name="Alvarado L."/>
            <person name="Arachchi H.M."/>
            <person name="Berlin A.M."/>
            <person name="Chapman S.B."/>
            <person name="Dewar J."/>
            <person name="Goldberg J."/>
            <person name="Griggs A."/>
            <person name="Gujja S."/>
            <person name="Hansen M."/>
            <person name="Howarth C."/>
            <person name="Imamovic A."/>
            <person name="Larimer J."/>
            <person name="McCowan C."/>
            <person name="Murphy C."/>
            <person name="Neiman D."/>
            <person name="Pearson M."/>
            <person name="Priest M."/>
            <person name="Roberts A."/>
            <person name="Saif S."/>
            <person name="Shea T."/>
            <person name="Sisk P."/>
            <person name="Sykes S."/>
            <person name="Wortman J."/>
            <person name="Nusbaum C."/>
            <person name="Birren B."/>
        </authorList>
    </citation>
    <scope>NUCLEOTIDE SEQUENCE [LARGE SCALE GENOMIC DNA]</scope>
    <source>
        <strain evidence="7 8">ATCC 6055</strain>
    </source>
</reference>
<dbReference type="Proteomes" id="UP000013638">
    <property type="component" value="Unassembled WGS sequence"/>
</dbReference>
<dbReference type="PATRIC" id="fig|1169311.3.peg.1402"/>
<dbReference type="Gene3D" id="1.10.260.40">
    <property type="entry name" value="lambda repressor-like DNA-binding domains"/>
    <property type="match status" value="1"/>
</dbReference>
<evidence type="ECO:0000313" key="8">
    <source>
        <dbReference type="Proteomes" id="UP000013638"/>
    </source>
</evidence>
<dbReference type="InterPro" id="IPR028082">
    <property type="entry name" value="Peripla_BP_I"/>
</dbReference>
<proteinExistence type="predicted"/>
<dbReference type="InterPro" id="IPR000843">
    <property type="entry name" value="HTH_LacI"/>
</dbReference>
<dbReference type="PROSITE" id="PS50943">
    <property type="entry name" value="HTH_CROC1"/>
    <property type="match status" value="1"/>
</dbReference>
<accession>R3I6N1</accession>
<dbReference type="CDD" id="cd06291">
    <property type="entry name" value="PBP1_Qymf-like"/>
    <property type="match status" value="1"/>
</dbReference>
<feature type="domain" description="HTH cro/C1-type" evidence="6">
    <location>
        <begin position="6"/>
        <end position="48"/>
    </location>
</feature>
<evidence type="ECO:0000313" key="7">
    <source>
        <dbReference type="EMBL" id="EOK13348.1"/>
    </source>
</evidence>
<dbReference type="SMART" id="SM00354">
    <property type="entry name" value="HTH_LACI"/>
    <property type="match status" value="1"/>
</dbReference>
<dbReference type="PANTHER" id="PTHR30146">
    <property type="entry name" value="LACI-RELATED TRANSCRIPTIONAL REPRESSOR"/>
    <property type="match status" value="1"/>
</dbReference>
<gene>
    <name evidence="7" type="ORF">WOU_01432</name>
</gene>
<dbReference type="InterPro" id="IPR001761">
    <property type="entry name" value="Peripla_BP/Lac1_sug-bd_dom"/>
</dbReference>
<dbReference type="AlphaFoldDB" id="R3I6N1"/>
<dbReference type="Gene3D" id="3.40.50.2300">
    <property type="match status" value="2"/>
</dbReference>
<comment type="caution">
    <text evidence="7">The sequence shown here is derived from an EMBL/GenBank/DDBJ whole genome shotgun (WGS) entry which is preliminary data.</text>
</comment>
<feature type="domain" description="HTH lacI-type" evidence="5">
    <location>
        <begin position="4"/>
        <end position="58"/>
    </location>
</feature>
<dbReference type="InterPro" id="IPR010982">
    <property type="entry name" value="Lambda_DNA-bd_dom_sf"/>
</dbReference>
<keyword evidence="4" id="KW-0804">Transcription</keyword>
<keyword evidence="2" id="KW-0805">Transcription regulation</keyword>
<evidence type="ECO:0000256" key="1">
    <source>
        <dbReference type="ARBA" id="ARBA00022491"/>
    </source>
</evidence>
<dbReference type="PROSITE" id="PS00356">
    <property type="entry name" value="HTH_LACI_1"/>
    <property type="match status" value="1"/>
</dbReference>
<dbReference type="CDD" id="cd01392">
    <property type="entry name" value="HTH_LacI"/>
    <property type="match status" value="1"/>
</dbReference>
<dbReference type="GO" id="GO:0003700">
    <property type="term" value="F:DNA-binding transcription factor activity"/>
    <property type="evidence" value="ECO:0007669"/>
    <property type="project" value="TreeGrafter"/>
</dbReference>
<dbReference type="InterPro" id="IPR001387">
    <property type="entry name" value="Cro/C1-type_HTH"/>
</dbReference>
<organism evidence="7 8">
    <name type="scientific">Enterococcus faecalis ATCC 6055</name>
    <dbReference type="NCBI Taxonomy" id="1169311"/>
    <lineage>
        <taxon>Bacteria</taxon>
        <taxon>Bacillati</taxon>
        <taxon>Bacillota</taxon>
        <taxon>Bacilli</taxon>
        <taxon>Lactobacillales</taxon>
        <taxon>Enterococcaceae</taxon>
        <taxon>Enterococcus</taxon>
    </lineage>
</organism>
<evidence type="ECO:0000259" key="6">
    <source>
        <dbReference type="PROSITE" id="PS50943"/>
    </source>
</evidence>
<dbReference type="SUPFAM" id="SSF53822">
    <property type="entry name" value="Periplasmic binding protein-like I"/>
    <property type="match status" value="1"/>
</dbReference>
<keyword evidence="1" id="KW-0678">Repressor</keyword>
<keyword evidence="3" id="KW-0238">DNA-binding</keyword>
<dbReference type="EMBL" id="ASDZ01000019">
    <property type="protein sequence ID" value="EOK13348.1"/>
    <property type="molecule type" value="Genomic_DNA"/>
</dbReference>
<dbReference type="PROSITE" id="PS50932">
    <property type="entry name" value="HTH_LACI_2"/>
    <property type="match status" value="1"/>
</dbReference>
<dbReference type="PRINTS" id="PR00036">
    <property type="entry name" value="HTHLACI"/>
</dbReference>
<protein>
    <submittedName>
        <fullName evidence="7">Sucrose operon repressor ScrR</fullName>
    </submittedName>
</protein>
<dbReference type="Pfam" id="PF00356">
    <property type="entry name" value="LacI"/>
    <property type="match status" value="1"/>
</dbReference>
<name>R3I6N1_ENTFL</name>